<dbReference type="InterPro" id="IPR011545">
    <property type="entry name" value="DEAD/DEAH_box_helicase_dom"/>
</dbReference>
<evidence type="ECO:0000256" key="3">
    <source>
        <dbReference type="ARBA" id="ARBA00022806"/>
    </source>
</evidence>
<dbReference type="Proteomes" id="UP000027583">
    <property type="component" value="Unassembled WGS sequence"/>
</dbReference>
<dbReference type="CDD" id="cd18787">
    <property type="entry name" value="SF2_C_DEAD"/>
    <property type="match status" value="1"/>
</dbReference>
<dbReference type="PROSITE" id="PS51194">
    <property type="entry name" value="HELICASE_CTER"/>
    <property type="match status" value="1"/>
</dbReference>
<dbReference type="CDD" id="cd00268">
    <property type="entry name" value="DEADc"/>
    <property type="match status" value="1"/>
</dbReference>
<dbReference type="Pfam" id="PF00271">
    <property type="entry name" value="Helicase_C"/>
    <property type="match status" value="1"/>
</dbReference>
<dbReference type="PANTHER" id="PTHR47959:SF1">
    <property type="entry name" value="ATP-DEPENDENT RNA HELICASE DBPA"/>
    <property type="match status" value="1"/>
</dbReference>
<dbReference type="SUPFAM" id="SSF52540">
    <property type="entry name" value="P-loop containing nucleoside triphosphate hydrolases"/>
    <property type="match status" value="1"/>
</dbReference>
<feature type="domain" description="Helicase ATP-binding" evidence="6">
    <location>
        <begin position="36"/>
        <end position="211"/>
    </location>
</feature>
<evidence type="ECO:0000256" key="4">
    <source>
        <dbReference type="ARBA" id="ARBA00022840"/>
    </source>
</evidence>
<evidence type="ECO:0000256" key="2">
    <source>
        <dbReference type="ARBA" id="ARBA00022801"/>
    </source>
</evidence>
<feature type="domain" description="Helicase C-terminal" evidence="7">
    <location>
        <begin position="238"/>
        <end position="374"/>
    </location>
</feature>
<dbReference type="InterPro" id="IPR044742">
    <property type="entry name" value="DEAD/DEAH_RhlB"/>
</dbReference>
<dbReference type="InterPro" id="IPR050079">
    <property type="entry name" value="DEAD_box_RNA_helicase"/>
</dbReference>
<evidence type="ECO:0000256" key="1">
    <source>
        <dbReference type="ARBA" id="ARBA00022741"/>
    </source>
</evidence>
<accession>A0A060QAY1</accession>
<reference evidence="8 9" key="2">
    <citation type="journal article" date="2014" name="PLoS ONE">
        <title>Evolution of mitochondria reconstructed from the energy metabolism of living bacteria.</title>
        <authorList>
            <person name="Degli Esposti M."/>
            <person name="Chouaia B."/>
            <person name="Comandatore F."/>
            <person name="Crotti E."/>
            <person name="Sassera D."/>
            <person name="Lievens P.M."/>
            <person name="Daffonchio D."/>
            <person name="Bandi C."/>
        </authorList>
    </citation>
    <scope>NUCLEOTIDE SEQUENCE [LARGE SCALE GENOMIC DNA]</scope>
    <source>
        <strain evidence="8 9">SF2.1</strain>
    </source>
</reference>
<reference evidence="8 9" key="1">
    <citation type="journal article" date="2014" name="Genome Biol. Evol.">
        <title>Acetic acid bacteria genomes reveal functional traits for adaptation to life in insect guts.</title>
        <authorList>
            <person name="Chouaia B."/>
            <person name="Gaiarsa S."/>
            <person name="Crotti E."/>
            <person name="Comandatore F."/>
            <person name="Degli Esposti M."/>
            <person name="Ricci I."/>
            <person name="Alma A."/>
            <person name="Favia G."/>
            <person name="Bandi C."/>
            <person name="Daffonchio D."/>
        </authorList>
    </citation>
    <scope>NUCLEOTIDE SEQUENCE [LARGE SCALE GENOMIC DNA]</scope>
    <source>
        <strain evidence="8 9">SF2.1</strain>
    </source>
</reference>
<comment type="similarity">
    <text evidence="5">Belongs to the DEAD box helicase family.</text>
</comment>
<dbReference type="GO" id="GO:0003724">
    <property type="term" value="F:RNA helicase activity"/>
    <property type="evidence" value="ECO:0007669"/>
    <property type="project" value="TreeGrafter"/>
</dbReference>
<dbReference type="GO" id="GO:0016787">
    <property type="term" value="F:hydrolase activity"/>
    <property type="evidence" value="ECO:0007669"/>
    <property type="project" value="UniProtKB-KW"/>
</dbReference>
<keyword evidence="3 8" id="KW-0347">Helicase</keyword>
<name>A0A060QAY1_9PROT</name>
<dbReference type="AlphaFoldDB" id="A0A060QAY1"/>
<comment type="caution">
    <text evidence="8">The sequence shown here is derived from an EMBL/GenBank/DDBJ whole genome shotgun (WGS) entry which is preliminary data.</text>
</comment>
<organism evidence="8 9">
    <name type="scientific">Asaia bogorensis</name>
    <dbReference type="NCBI Taxonomy" id="91915"/>
    <lineage>
        <taxon>Bacteria</taxon>
        <taxon>Pseudomonadati</taxon>
        <taxon>Pseudomonadota</taxon>
        <taxon>Alphaproteobacteria</taxon>
        <taxon>Acetobacterales</taxon>
        <taxon>Acetobacteraceae</taxon>
        <taxon>Asaia</taxon>
    </lineage>
</organism>
<dbReference type="GO" id="GO:0005524">
    <property type="term" value="F:ATP binding"/>
    <property type="evidence" value="ECO:0007669"/>
    <property type="project" value="UniProtKB-KW"/>
</dbReference>
<dbReference type="eggNOG" id="COG0513">
    <property type="taxonomic scope" value="Bacteria"/>
</dbReference>
<sequence>MSDVQDPAAFPFDPLVSAGLKQVGIEKPNEVQTRVWPELNDRRDVLLVAQTGSGKTAAYAAPAFQRLLSLSAERQPGAPRILILAPTRELVTQIAGVCRQIGRRLPFRTRLLCGGLPKDAQIKALAEGVDIAVATPGRLIDLLASGACRLDLVSMLIVDEVDQMLDEDFLAAMDDIILHLPQERQAMLCSATLPPTGRALASRLLHKPVTLEFESQTVTPRRIKQRAMFVEAEEKLATLTHLCTETEGRQIVFLRTKASVDQIGKHLRKAGLPVTTLHGDLAQGARQKAVEALRSGRSMILLTTDVAARGLDIDDVALVLNYDLPEKAETYVHRIGRTARAGKRGAALSFCTRDERLLLRAIEKEIGYRISIVS</sequence>
<dbReference type="PROSITE" id="PS51192">
    <property type="entry name" value="HELICASE_ATP_BIND_1"/>
    <property type="match status" value="1"/>
</dbReference>
<evidence type="ECO:0000259" key="6">
    <source>
        <dbReference type="PROSITE" id="PS51192"/>
    </source>
</evidence>
<dbReference type="GO" id="GO:0003676">
    <property type="term" value="F:nucleic acid binding"/>
    <property type="evidence" value="ECO:0007669"/>
    <property type="project" value="InterPro"/>
</dbReference>
<dbReference type="InterPro" id="IPR014001">
    <property type="entry name" value="Helicase_ATP-bd"/>
</dbReference>
<proteinExistence type="inferred from homology"/>
<evidence type="ECO:0000259" key="7">
    <source>
        <dbReference type="PROSITE" id="PS51194"/>
    </source>
</evidence>
<evidence type="ECO:0000313" key="9">
    <source>
        <dbReference type="Proteomes" id="UP000027583"/>
    </source>
</evidence>
<gene>
    <name evidence="8" type="ORF">ASAP_0005</name>
</gene>
<evidence type="ECO:0000256" key="5">
    <source>
        <dbReference type="ARBA" id="ARBA00038437"/>
    </source>
</evidence>
<dbReference type="RefSeq" id="WP_023978741.1">
    <property type="nucleotide sequence ID" value="NZ_CBLX010000001.1"/>
</dbReference>
<keyword evidence="1" id="KW-0547">Nucleotide-binding</keyword>
<protein>
    <submittedName>
        <fullName evidence="8">ATP-dependent RNA helicase</fullName>
    </submittedName>
</protein>
<dbReference type="Gene3D" id="3.40.50.300">
    <property type="entry name" value="P-loop containing nucleotide triphosphate hydrolases"/>
    <property type="match status" value="2"/>
</dbReference>
<dbReference type="PANTHER" id="PTHR47959">
    <property type="entry name" value="ATP-DEPENDENT RNA HELICASE RHLE-RELATED"/>
    <property type="match status" value="1"/>
</dbReference>
<dbReference type="GO" id="GO:0005829">
    <property type="term" value="C:cytosol"/>
    <property type="evidence" value="ECO:0007669"/>
    <property type="project" value="TreeGrafter"/>
</dbReference>
<dbReference type="InterPro" id="IPR027417">
    <property type="entry name" value="P-loop_NTPase"/>
</dbReference>
<dbReference type="SMART" id="SM00487">
    <property type="entry name" value="DEXDc"/>
    <property type="match status" value="1"/>
</dbReference>
<dbReference type="Pfam" id="PF00270">
    <property type="entry name" value="DEAD"/>
    <property type="match status" value="1"/>
</dbReference>
<keyword evidence="4" id="KW-0067">ATP-binding</keyword>
<evidence type="ECO:0000313" key="8">
    <source>
        <dbReference type="EMBL" id="CDG38050.1"/>
    </source>
</evidence>
<dbReference type="EMBL" id="CBLX010000001">
    <property type="protein sequence ID" value="CDG38050.1"/>
    <property type="molecule type" value="Genomic_DNA"/>
</dbReference>
<dbReference type="SMART" id="SM00490">
    <property type="entry name" value="HELICc"/>
    <property type="match status" value="1"/>
</dbReference>
<keyword evidence="2" id="KW-0378">Hydrolase</keyword>
<dbReference type="InterPro" id="IPR001650">
    <property type="entry name" value="Helicase_C-like"/>
</dbReference>